<dbReference type="RefSeq" id="WP_042359220.1">
    <property type="nucleotide sequence ID" value="NZ_JAFBEC010000007.1"/>
</dbReference>
<dbReference type="Proteomes" id="UP000741863">
    <property type="component" value="Unassembled WGS sequence"/>
</dbReference>
<name>A0ABS2PEJ1_9BACL</name>
<protein>
    <recommendedName>
        <fullName evidence="1">Putative regulatory protein JOD17_002584</fullName>
    </recommendedName>
</protein>
<dbReference type="InterPro" id="IPR007169">
    <property type="entry name" value="RemA-like"/>
</dbReference>
<evidence type="ECO:0000313" key="3">
    <source>
        <dbReference type="Proteomes" id="UP000741863"/>
    </source>
</evidence>
<dbReference type="PANTHER" id="PTHR38449">
    <property type="entry name" value="REGULATORY PROTEIN TM_1690-RELATED"/>
    <property type="match status" value="1"/>
</dbReference>
<reference evidence="2 3" key="1">
    <citation type="submission" date="2021-01" db="EMBL/GenBank/DDBJ databases">
        <title>Genomic Encyclopedia of Type Strains, Phase IV (KMG-IV): sequencing the most valuable type-strain genomes for metagenomic binning, comparative biology and taxonomic classification.</title>
        <authorList>
            <person name="Goeker M."/>
        </authorList>
    </citation>
    <scope>NUCLEOTIDE SEQUENCE [LARGE SCALE GENOMIC DNA]</scope>
    <source>
        <strain evidence="2 3">DSM 25540</strain>
    </source>
</reference>
<dbReference type="Pfam" id="PF04025">
    <property type="entry name" value="RemA-like"/>
    <property type="match status" value="1"/>
</dbReference>
<evidence type="ECO:0000256" key="1">
    <source>
        <dbReference type="HAMAP-Rule" id="MF_01503"/>
    </source>
</evidence>
<comment type="caution">
    <text evidence="2">The sequence shown here is derived from an EMBL/GenBank/DDBJ whole genome shotgun (WGS) entry which is preliminary data.</text>
</comment>
<sequence length="80" mass="9046">MSEKLMNIGFGNVVPSDRIISIIQPDSAPTKRLIQQFRERKLVIDATNGRKTRSMILLDSQHIVLSAVQPETISQRLTED</sequence>
<dbReference type="HAMAP" id="MF_01503">
    <property type="entry name" value="RemA"/>
    <property type="match status" value="1"/>
</dbReference>
<dbReference type="PANTHER" id="PTHR38449:SF1">
    <property type="entry name" value="REGULATORY PROTEIN SSL2874-RELATED"/>
    <property type="match status" value="1"/>
</dbReference>
<dbReference type="EMBL" id="JAFBEC010000007">
    <property type="protein sequence ID" value="MBM7633490.1"/>
    <property type="molecule type" value="Genomic_DNA"/>
</dbReference>
<evidence type="ECO:0000313" key="2">
    <source>
        <dbReference type="EMBL" id="MBM7633490.1"/>
    </source>
</evidence>
<proteinExistence type="inferred from homology"/>
<organism evidence="2 3">
    <name type="scientific">Geomicrobium sediminis</name>
    <dbReference type="NCBI Taxonomy" id="1347788"/>
    <lineage>
        <taxon>Bacteria</taxon>
        <taxon>Bacillati</taxon>
        <taxon>Bacillota</taxon>
        <taxon>Bacilli</taxon>
        <taxon>Bacillales</taxon>
        <taxon>Geomicrobium</taxon>
    </lineage>
</organism>
<dbReference type="NCBIfam" id="NF003315">
    <property type="entry name" value="PRK04323.1"/>
    <property type="match status" value="1"/>
</dbReference>
<gene>
    <name evidence="2" type="ORF">JOD17_002584</name>
</gene>
<keyword evidence="3" id="KW-1185">Reference proteome</keyword>
<comment type="similarity">
    <text evidence="1">Belongs to the RemA family.</text>
</comment>
<accession>A0ABS2PEJ1</accession>